<evidence type="ECO:0000256" key="1">
    <source>
        <dbReference type="ARBA" id="ARBA00004442"/>
    </source>
</evidence>
<dbReference type="Gene3D" id="3.30.1330.60">
    <property type="entry name" value="OmpA-like domain"/>
    <property type="match status" value="1"/>
</dbReference>
<dbReference type="Proteomes" id="UP000626180">
    <property type="component" value="Unassembled WGS sequence"/>
</dbReference>
<dbReference type="EMBL" id="UAUF01000012">
    <property type="protein sequence ID" value="SPZ08425.1"/>
    <property type="molecule type" value="Genomic_DNA"/>
</dbReference>
<evidence type="ECO:0000313" key="7">
    <source>
        <dbReference type="EMBL" id="SPZ08425.1"/>
    </source>
</evidence>
<keyword evidence="2 4" id="KW-0472">Membrane</keyword>
<proteinExistence type="predicted"/>
<dbReference type="RefSeq" id="WP_010794975.1">
    <property type="nucleotide sequence ID" value="NZ_CP069262.1"/>
</dbReference>
<evidence type="ECO:0000313" key="9">
    <source>
        <dbReference type="Proteomes" id="UP000626180"/>
    </source>
</evidence>
<keyword evidence="9" id="KW-1185">Reference proteome</keyword>
<dbReference type="SUPFAM" id="SSF103088">
    <property type="entry name" value="OmpA-like"/>
    <property type="match status" value="1"/>
</dbReference>
<name>A0A2X2D7X1_PSELU</name>
<evidence type="ECO:0000313" key="6">
    <source>
        <dbReference type="EMBL" id="MBF8639925.1"/>
    </source>
</evidence>
<dbReference type="AlphaFoldDB" id="A0A2X2D7X1"/>
<reference evidence="7 8" key="1">
    <citation type="submission" date="2018-06" db="EMBL/GenBank/DDBJ databases">
        <authorList>
            <consortium name="Pathogen Informatics"/>
            <person name="Doyle S."/>
        </authorList>
    </citation>
    <scope>NUCLEOTIDE SEQUENCE [LARGE SCALE GENOMIC DNA]</scope>
    <source>
        <strain evidence="7 8">NCTC11842</strain>
    </source>
</reference>
<dbReference type="CDD" id="cd07185">
    <property type="entry name" value="OmpA_C-like"/>
    <property type="match status" value="1"/>
</dbReference>
<dbReference type="EMBL" id="JADMCD010000002">
    <property type="protein sequence ID" value="MBF8639925.1"/>
    <property type="molecule type" value="Genomic_DNA"/>
</dbReference>
<evidence type="ECO:0000259" key="5">
    <source>
        <dbReference type="PROSITE" id="PS51123"/>
    </source>
</evidence>
<feature type="domain" description="OmpA-like" evidence="5">
    <location>
        <begin position="97"/>
        <end position="213"/>
    </location>
</feature>
<evidence type="ECO:0000256" key="2">
    <source>
        <dbReference type="ARBA" id="ARBA00023136"/>
    </source>
</evidence>
<dbReference type="InterPro" id="IPR006665">
    <property type="entry name" value="OmpA-like"/>
</dbReference>
<evidence type="ECO:0000256" key="3">
    <source>
        <dbReference type="ARBA" id="ARBA00023237"/>
    </source>
</evidence>
<accession>A0A2X2D7X1</accession>
<comment type="subcellular location">
    <subcellularLocation>
        <location evidence="1">Cell outer membrane</location>
    </subcellularLocation>
</comment>
<dbReference type="PROSITE" id="PS51257">
    <property type="entry name" value="PROKAR_LIPOPROTEIN"/>
    <property type="match status" value="1"/>
</dbReference>
<dbReference type="PANTHER" id="PTHR30329:SF21">
    <property type="entry name" value="LIPOPROTEIN YIAD-RELATED"/>
    <property type="match status" value="1"/>
</dbReference>
<dbReference type="PROSITE" id="PS51123">
    <property type="entry name" value="OMPA_2"/>
    <property type="match status" value="1"/>
</dbReference>
<reference evidence="6 9" key="2">
    <citation type="submission" date="2020-10" db="EMBL/GenBank/DDBJ databases">
        <title>Genome sequences of Pseudomonas isolates.</title>
        <authorList>
            <person name="Wessels L."/>
            <person name="Reich F."/>
            <person name="Hammerl J."/>
        </authorList>
    </citation>
    <scope>NUCLEOTIDE SEQUENCE [LARGE SCALE GENOMIC DNA]</scope>
    <source>
        <strain evidence="6 9">20-MO00624-0</strain>
    </source>
</reference>
<gene>
    <name evidence="7" type="primary">oprF_2</name>
    <name evidence="6" type="ORF">IRZ65_04420</name>
    <name evidence="7" type="ORF">NCTC11842_02778</name>
</gene>
<dbReference type="GO" id="GO:0009279">
    <property type="term" value="C:cell outer membrane"/>
    <property type="evidence" value="ECO:0007669"/>
    <property type="project" value="UniProtKB-SubCell"/>
</dbReference>
<dbReference type="Pfam" id="PF00691">
    <property type="entry name" value="OmpA"/>
    <property type="match status" value="1"/>
</dbReference>
<dbReference type="PRINTS" id="PR01021">
    <property type="entry name" value="OMPADOMAIN"/>
</dbReference>
<sequence>MTIIRTALPLILVGSVLTGCAGVKKTDWPACAAIGGATGAAVGAIESSSYAGWGGLVAGATAGAYCYVHGQGEEQVAAVEPVTPAPAPTPAPEPLPRQETIVVRDLHFAFDSAEISPADRAQLDTVASRLRNEASTTRLTINGHTDSKGTEKYNQRLSERRAAAVRNYLVQSGVPAASIVSVQGLGESQPVATNETAEGRATNRRVEILVERQ</sequence>
<organism evidence="7 8">
    <name type="scientific">Pseudomonas luteola</name>
    <dbReference type="NCBI Taxonomy" id="47886"/>
    <lineage>
        <taxon>Bacteria</taxon>
        <taxon>Pseudomonadati</taxon>
        <taxon>Pseudomonadota</taxon>
        <taxon>Gammaproteobacteria</taxon>
        <taxon>Pseudomonadales</taxon>
        <taxon>Pseudomonadaceae</taxon>
        <taxon>Pseudomonas</taxon>
    </lineage>
</organism>
<keyword evidence="3" id="KW-0998">Cell outer membrane</keyword>
<dbReference type="PANTHER" id="PTHR30329">
    <property type="entry name" value="STATOR ELEMENT OF FLAGELLAR MOTOR COMPLEX"/>
    <property type="match status" value="1"/>
</dbReference>
<dbReference type="InterPro" id="IPR050330">
    <property type="entry name" value="Bact_OuterMem_StrucFunc"/>
</dbReference>
<evidence type="ECO:0000256" key="4">
    <source>
        <dbReference type="PROSITE-ProRule" id="PRU00473"/>
    </source>
</evidence>
<dbReference type="InterPro" id="IPR006664">
    <property type="entry name" value="OMP_bac"/>
</dbReference>
<protein>
    <submittedName>
        <fullName evidence="6">OmpA family protein</fullName>
    </submittedName>
    <submittedName>
        <fullName evidence="7">Outer membrane protein</fullName>
    </submittedName>
</protein>
<dbReference type="Proteomes" id="UP000250443">
    <property type="component" value="Unassembled WGS sequence"/>
</dbReference>
<evidence type="ECO:0000313" key="8">
    <source>
        <dbReference type="Proteomes" id="UP000250443"/>
    </source>
</evidence>
<dbReference type="InterPro" id="IPR036737">
    <property type="entry name" value="OmpA-like_sf"/>
</dbReference>